<dbReference type="SUPFAM" id="SSF48317">
    <property type="entry name" value="Acid phosphatase/Vanadium-dependent haloperoxidase"/>
    <property type="match status" value="1"/>
</dbReference>
<protein>
    <submittedName>
        <fullName evidence="2">Phosphatase PAP2 family protein</fullName>
    </submittedName>
</protein>
<dbReference type="AlphaFoldDB" id="A0A643G3J2"/>
<evidence type="ECO:0000313" key="2">
    <source>
        <dbReference type="EMBL" id="QOT81160.1"/>
    </source>
</evidence>
<evidence type="ECO:0000313" key="3">
    <source>
        <dbReference type="Proteomes" id="UP000397656"/>
    </source>
</evidence>
<dbReference type="InterPro" id="IPR000326">
    <property type="entry name" value="PAP2/HPO"/>
</dbReference>
<dbReference type="Pfam" id="PF01569">
    <property type="entry name" value="PAP2"/>
    <property type="match status" value="1"/>
</dbReference>
<name>A0A643G3J2_9BURK</name>
<dbReference type="InterPro" id="IPR036938">
    <property type="entry name" value="PAP2/HPO_sf"/>
</dbReference>
<dbReference type="Proteomes" id="UP000397656">
    <property type="component" value="Chromosome 2"/>
</dbReference>
<sequence length="161" mass="16963">MERAGRGQPASLKPSLSRCALSLSHRQNPTFPMSMRLALNLTLFQRLNAPAGLSGAGLWVAAFHAEGLIAAAAGWPRAPGRARRLSVTGLLVAAALTGWARVLLGVHFPLDIAGAFAIAACCAAVATSAFTRPLLAAVAVRAEQLYRRLLAYPFAHGWLNP</sequence>
<proteinExistence type="predicted"/>
<feature type="domain" description="Phosphatidic acid phosphatase type 2/haloperoxidase" evidence="1">
    <location>
        <begin position="73"/>
        <end position="130"/>
    </location>
</feature>
<dbReference type="EMBL" id="CP062804">
    <property type="protein sequence ID" value="QOT81160.1"/>
    <property type="molecule type" value="Genomic_DNA"/>
</dbReference>
<gene>
    <name evidence="2" type="ORF">F7R26_027840</name>
</gene>
<dbReference type="Gene3D" id="1.20.144.10">
    <property type="entry name" value="Phosphatidic acid phosphatase type 2/haloperoxidase"/>
    <property type="match status" value="1"/>
</dbReference>
<organism evidence="2 3">
    <name type="scientific">Cupriavidus basilensis</name>
    <dbReference type="NCBI Taxonomy" id="68895"/>
    <lineage>
        <taxon>Bacteria</taxon>
        <taxon>Pseudomonadati</taxon>
        <taxon>Pseudomonadota</taxon>
        <taxon>Betaproteobacteria</taxon>
        <taxon>Burkholderiales</taxon>
        <taxon>Burkholderiaceae</taxon>
        <taxon>Cupriavidus</taxon>
    </lineage>
</organism>
<accession>A0A643G3J2</accession>
<reference evidence="2 3" key="1">
    <citation type="submission" date="2020-10" db="EMBL/GenBank/DDBJ databases">
        <title>Complete genome sequence of Cupriavidus basilensis CCUG 49340T.</title>
        <authorList>
            <person name="Salva-Serra F."/>
            <person name="Donoso R.A."/>
            <person name="Cho K.H."/>
            <person name="Yoo J.A."/>
            <person name="Lee K."/>
            <person name="Yoon S.-H."/>
            <person name="Perez-Pantoja D."/>
            <person name="Moore E.R.B."/>
        </authorList>
    </citation>
    <scope>NUCLEOTIDE SEQUENCE [LARGE SCALE GENOMIC DNA]</scope>
    <source>
        <strain evidence="3">CCUG 49340</strain>
    </source>
</reference>
<evidence type="ECO:0000259" key="1">
    <source>
        <dbReference type="Pfam" id="PF01569"/>
    </source>
</evidence>